<dbReference type="RefSeq" id="WP_068907406.1">
    <property type="nucleotide sequence ID" value="NZ_LXEW01000011.1"/>
</dbReference>
<feature type="domain" description="Rho-GAP" evidence="2">
    <location>
        <begin position="182"/>
        <end position="415"/>
    </location>
</feature>
<protein>
    <recommendedName>
        <fullName evidence="2">Rho-GAP domain-containing protein</fullName>
    </recommendedName>
</protein>
<gene>
    <name evidence="3" type="ORF">M998_0550</name>
</gene>
<evidence type="ECO:0000313" key="3">
    <source>
        <dbReference type="EMBL" id="OAT54218.1"/>
    </source>
</evidence>
<keyword evidence="4" id="KW-1185">Reference proteome</keyword>
<dbReference type="EMBL" id="LXEW01000011">
    <property type="protein sequence ID" value="OAT54218.1"/>
    <property type="molecule type" value="Genomic_DNA"/>
</dbReference>
<dbReference type="InterPro" id="IPR000198">
    <property type="entry name" value="RhoGAP_dom"/>
</dbReference>
<evidence type="ECO:0000259" key="2">
    <source>
        <dbReference type="PROSITE" id="PS50238"/>
    </source>
</evidence>
<dbReference type="SUPFAM" id="SSF48350">
    <property type="entry name" value="GTPase activation domain, GAP"/>
    <property type="match status" value="1"/>
</dbReference>
<proteinExistence type="predicted"/>
<dbReference type="Proteomes" id="UP000078224">
    <property type="component" value="Unassembled WGS sequence"/>
</dbReference>
<sequence length="422" mass="47711">MENTLINTQQKRHATTHKINDTKLTENKANSDFMASIKKITHTLANFFAFLFKQQSTSSKNRPEITHRENHNTIHNNQPVNEPAPCIESAFNNNLSPTPIALIDSDPNNNLDKLSVLNNKHLLLKQKIQTRKETKAKKKIAEIAKEKIDKKIVNDKIAREITRKIATIKLEKGNMLLINNDKSLSDADKDKYHQISKLGVSILRHDAYLSSGGIFRVEGSKSELNKIIEMLNTPGTATQIFQQTHKFPVSRISNVYKRLASELLKKTSNIDFQSPDVSDDLQACDNAVKNKENIIQQIQSYEQLKGKEPAILKNCDNRITNALIQLAAPPLALKLITRLCAVIAIDEDSHRMSVKNLATMFAPQIVNMKSQNKLDIQANHDLKVAFQEAQKAKEINQLAESYILALIYQERSQLNNPAYATY</sequence>
<dbReference type="Pfam" id="PF00620">
    <property type="entry name" value="RhoGAP"/>
    <property type="match status" value="1"/>
</dbReference>
<comment type="caution">
    <text evidence="3">The sequence shown here is derived from an EMBL/GenBank/DDBJ whole genome shotgun (WGS) entry which is preliminary data.</text>
</comment>
<evidence type="ECO:0000256" key="1">
    <source>
        <dbReference type="SAM" id="MobiDB-lite"/>
    </source>
</evidence>
<dbReference type="Gene3D" id="1.10.555.10">
    <property type="entry name" value="Rho GTPase activation protein"/>
    <property type="match status" value="1"/>
</dbReference>
<organism evidence="3 4">
    <name type="scientific">Providencia heimbachae ATCC 35613</name>
    <dbReference type="NCBI Taxonomy" id="1354272"/>
    <lineage>
        <taxon>Bacteria</taxon>
        <taxon>Pseudomonadati</taxon>
        <taxon>Pseudomonadota</taxon>
        <taxon>Gammaproteobacteria</taxon>
        <taxon>Enterobacterales</taxon>
        <taxon>Morganellaceae</taxon>
        <taxon>Providencia</taxon>
    </lineage>
</organism>
<dbReference type="GO" id="GO:0007165">
    <property type="term" value="P:signal transduction"/>
    <property type="evidence" value="ECO:0007669"/>
    <property type="project" value="InterPro"/>
</dbReference>
<dbReference type="AlphaFoldDB" id="A0A1B7K253"/>
<evidence type="ECO:0000313" key="4">
    <source>
        <dbReference type="Proteomes" id="UP000078224"/>
    </source>
</evidence>
<reference evidence="3 4" key="1">
    <citation type="submission" date="2016-04" db="EMBL/GenBank/DDBJ databases">
        <title>ATOL: Assembling a taxonomically balanced genome-scale reconstruction of the evolutionary history of the Enterobacteriaceae.</title>
        <authorList>
            <person name="Plunkett G.III."/>
            <person name="Neeno-Eckwall E.C."/>
            <person name="Glasner J.D."/>
            <person name="Perna N.T."/>
        </authorList>
    </citation>
    <scope>NUCLEOTIDE SEQUENCE [LARGE SCALE GENOMIC DNA]</scope>
    <source>
        <strain evidence="3 4">ATCC 35613</strain>
    </source>
</reference>
<accession>A0A1B7K253</accession>
<feature type="region of interest" description="Disordered" evidence="1">
    <location>
        <begin position="59"/>
        <end position="82"/>
    </location>
</feature>
<dbReference type="PATRIC" id="fig|1354272.4.peg.565"/>
<name>A0A1B7K253_9GAMM</name>
<feature type="compositionally biased region" description="Basic and acidic residues" evidence="1">
    <location>
        <begin position="61"/>
        <end position="72"/>
    </location>
</feature>
<dbReference type="InterPro" id="IPR008936">
    <property type="entry name" value="Rho_GTPase_activation_prot"/>
</dbReference>
<dbReference type="PROSITE" id="PS50238">
    <property type="entry name" value="RHOGAP"/>
    <property type="match status" value="1"/>
</dbReference>